<gene>
    <name evidence="11" type="ORF">GRAN_1847</name>
</gene>
<keyword evidence="12" id="KW-1185">Reference proteome</keyword>
<name>A0A4Q0T576_9BACT</name>
<dbReference type="Pfam" id="PF09286">
    <property type="entry name" value="Pro-kuma_activ"/>
    <property type="match status" value="1"/>
</dbReference>
<feature type="signal peptide" evidence="9">
    <location>
        <begin position="1"/>
        <end position="31"/>
    </location>
</feature>
<dbReference type="Proteomes" id="UP000289437">
    <property type="component" value="Unassembled WGS sequence"/>
</dbReference>
<feature type="chain" id="PRO_5020778736" evidence="9">
    <location>
        <begin position="32"/>
        <end position="959"/>
    </location>
</feature>
<dbReference type="InterPro" id="IPR032109">
    <property type="entry name" value="Big_3_5"/>
</dbReference>
<reference evidence="11 12" key="1">
    <citation type="submission" date="2018-11" db="EMBL/GenBank/DDBJ databases">
        <authorList>
            <person name="Mardanov A.V."/>
            <person name="Ravin N.V."/>
            <person name="Dedysh S.N."/>
        </authorList>
    </citation>
    <scope>NUCLEOTIDE SEQUENCE [LARGE SCALE GENOMIC DNA]</scope>
    <source>
        <strain evidence="11 12">AF10</strain>
    </source>
</reference>
<dbReference type="AlphaFoldDB" id="A0A4Q0T576"/>
<dbReference type="InterPro" id="IPR023828">
    <property type="entry name" value="Peptidase_S8_Ser-AS"/>
</dbReference>
<evidence type="ECO:0000256" key="5">
    <source>
        <dbReference type="ARBA" id="ARBA00022825"/>
    </source>
</evidence>
<comment type="cofactor">
    <cofactor evidence="1">
        <name>Ca(2+)</name>
        <dbReference type="ChEBI" id="CHEBI:29108"/>
    </cofactor>
</comment>
<evidence type="ECO:0000256" key="8">
    <source>
        <dbReference type="SAM" id="Phobius"/>
    </source>
</evidence>
<dbReference type="GO" id="GO:0008240">
    <property type="term" value="F:tripeptidyl-peptidase activity"/>
    <property type="evidence" value="ECO:0007669"/>
    <property type="project" value="TreeGrafter"/>
</dbReference>
<evidence type="ECO:0000313" key="12">
    <source>
        <dbReference type="Proteomes" id="UP000289437"/>
    </source>
</evidence>
<reference evidence="12" key="2">
    <citation type="submission" date="2019-02" db="EMBL/GenBank/DDBJ databases">
        <title>Granulicella sibirica sp. nov., a psychrotolerant acidobacterium isolated from an organic soil layer in forested tundra, West Siberia.</title>
        <authorList>
            <person name="Oshkin I.Y."/>
            <person name="Kulichevskaya I.S."/>
            <person name="Rijpstra W.I.C."/>
            <person name="Sinninghe Damste J.S."/>
            <person name="Rakitin A.L."/>
            <person name="Ravin N.V."/>
            <person name="Dedysh S.N."/>
        </authorList>
    </citation>
    <scope>NUCLEOTIDE SEQUENCE [LARGE SCALE GENOMIC DNA]</scope>
    <source>
        <strain evidence="12">AF10</strain>
    </source>
</reference>
<evidence type="ECO:0000256" key="2">
    <source>
        <dbReference type="ARBA" id="ARBA00022670"/>
    </source>
</evidence>
<dbReference type="SUPFAM" id="SSF52743">
    <property type="entry name" value="Subtilisin-like"/>
    <property type="match status" value="1"/>
</dbReference>
<organism evidence="11 12">
    <name type="scientific">Granulicella sibirica</name>
    <dbReference type="NCBI Taxonomy" id="2479048"/>
    <lineage>
        <taxon>Bacteria</taxon>
        <taxon>Pseudomonadati</taxon>
        <taxon>Acidobacteriota</taxon>
        <taxon>Terriglobia</taxon>
        <taxon>Terriglobales</taxon>
        <taxon>Acidobacteriaceae</taxon>
        <taxon>Granulicella</taxon>
    </lineage>
</organism>
<dbReference type="GO" id="GO:0004252">
    <property type="term" value="F:serine-type endopeptidase activity"/>
    <property type="evidence" value="ECO:0007669"/>
    <property type="project" value="InterPro"/>
</dbReference>
<dbReference type="CDD" id="cd04056">
    <property type="entry name" value="Peptidases_S53"/>
    <property type="match status" value="1"/>
</dbReference>
<protein>
    <submittedName>
        <fullName evidence="11">Putative periplasmic aspartyl protease</fullName>
    </submittedName>
</protein>
<dbReference type="SMART" id="SM00944">
    <property type="entry name" value="Pro-kuma_activ"/>
    <property type="match status" value="1"/>
</dbReference>
<keyword evidence="8" id="KW-0812">Transmembrane</keyword>
<sequence length="959" mass="97340">MMTYWSVLRAARRAGLAATLVILAPSLTAVAQKPQARITAEVVNSNRALIQGSALPRARADNDAGKVASDMKLQGMSFVFSRSDAQSAALETLIAAQQNPSSPLYHQWLTPDQFASRFGAADADIAKVEGWLQQEGFTVDHVSRSRDRITFSGTAAQVEVAFGAPIHYFTTNGDTHFAPLGSLSVPAAFSASILTIGNVSDFRPKAHVKFMTPETVKANFTSSQSGSHFVTPKDVATIYDINAAYNAGYTGTNQSIAIVGQSSVVLTDISNFQTAAGLTVKAPTPILVPGSGTTASPVTGDEGESDLDLEYSGGIAKGATIYFVYTGNNQNYGVFDSLQYAVDERLSPIISSSYGECETALGAADYASLNAILQQASTQGQTVIAAAGDDGSTDCYEQTGLTSAQQLALAVDFPASSQYVTGMGGTEYLAADVATGNTTYWTAASGSDVISSALSYIPEMVWNDDSSTDGISSGGGGTSQFTARPSWQTGVTGIPSGSFRLVPDISLASSPNNAGYLYCSSDTQSTGITGSCSNGFRDSSDASLTVAGGTSFAAPIFAGMLAIINQSRNSTGQGVINPTLYTLASNSATYSTAFHDTVTGGNQCTAGSSSTTVYCNSTGASAYAAGTGYDEASGLGSVDLNILLTAWPTTSATTLQASSTTLSAATLSPTSGAADVITFTVAPSSTTFTTTPTGSLMLVVDGTTAASTLALTNGVATYTFTSTTAGAHVIEATYSGDSIYASSTGSLALSIGATTSSTGTFIVSAPSLTVADGSSGSSTVTVTPAGGYTGTLSWTLSTNASLTNACYTINNLTVPGTAAVTTSLTIATSSSLCASSSVVGGAGLRKLGNGQITDNRAPSPAPSRSGSMPTAVAFAGLLALLAQRRRPVLRLLLAVVSIGVLGFGLSGCGGSGSNTTTTTTTTTTTSTNATKGTYTLTLVGTDTANTAITASSTFTLTID</sequence>
<comment type="caution">
    <text evidence="11">The sequence shown here is derived from an EMBL/GenBank/DDBJ whole genome shotgun (WGS) entry which is preliminary data.</text>
</comment>
<dbReference type="InterPro" id="IPR000209">
    <property type="entry name" value="Peptidase_S8/S53_dom"/>
</dbReference>
<dbReference type="SUPFAM" id="SSF54897">
    <property type="entry name" value="Protease propeptides/inhibitors"/>
    <property type="match status" value="1"/>
</dbReference>
<dbReference type="GO" id="GO:0046872">
    <property type="term" value="F:metal ion binding"/>
    <property type="evidence" value="ECO:0007669"/>
    <property type="project" value="UniProtKB-KW"/>
</dbReference>
<dbReference type="CDD" id="cd11377">
    <property type="entry name" value="Pro-peptidase_S53"/>
    <property type="match status" value="1"/>
</dbReference>
<keyword evidence="7" id="KW-0865">Zymogen</keyword>
<evidence type="ECO:0000256" key="9">
    <source>
        <dbReference type="SAM" id="SignalP"/>
    </source>
</evidence>
<evidence type="ECO:0000256" key="4">
    <source>
        <dbReference type="ARBA" id="ARBA00022801"/>
    </source>
</evidence>
<keyword evidence="5" id="KW-0720">Serine protease</keyword>
<dbReference type="InterPro" id="IPR030400">
    <property type="entry name" value="Sedolisin_dom"/>
</dbReference>
<dbReference type="Pfam" id="PF00082">
    <property type="entry name" value="Peptidase_S8"/>
    <property type="match status" value="1"/>
</dbReference>
<dbReference type="InterPro" id="IPR050819">
    <property type="entry name" value="Tripeptidyl-peptidase_I"/>
</dbReference>
<evidence type="ECO:0000256" key="3">
    <source>
        <dbReference type="ARBA" id="ARBA00022723"/>
    </source>
</evidence>
<dbReference type="InterPro" id="IPR013783">
    <property type="entry name" value="Ig-like_fold"/>
</dbReference>
<keyword evidence="3" id="KW-0479">Metal-binding</keyword>
<accession>A0A4Q0T576</accession>
<dbReference type="Pfam" id="PF16640">
    <property type="entry name" value="Big_3_5"/>
    <property type="match status" value="1"/>
</dbReference>
<keyword evidence="2 11" id="KW-0645">Protease</keyword>
<dbReference type="InterPro" id="IPR015366">
    <property type="entry name" value="S53_propep"/>
</dbReference>
<dbReference type="PANTHER" id="PTHR14218">
    <property type="entry name" value="PROTEASE S8 TRIPEPTIDYL PEPTIDASE I CLN2"/>
    <property type="match status" value="1"/>
</dbReference>
<dbReference type="Gene3D" id="2.60.40.10">
    <property type="entry name" value="Immunoglobulins"/>
    <property type="match status" value="1"/>
</dbReference>
<dbReference type="InterPro" id="IPR036852">
    <property type="entry name" value="Peptidase_S8/S53_dom_sf"/>
</dbReference>
<evidence type="ECO:0000313" key="11">
    <source>
        <dbReference type="EMBL" id="RXH58537.1"/>
    </source>
</evidence>
<keyword evidence="9" id="KW-0732">Signal</keyword>
<feature type="domain" description="Peptidase S53" evidence="10">
    <location>
        <begin position="229"/>
        <end position="650"/>
    </location>
</feature>
<proteinExistence type="predicted"/>
<dbReference type="PANTHER" id="PTHR14218:SF15">
    <property type="entry name" value="TRIPEPTIDYL-PEPTIDASE 1"/>
    <property type="match status" value="1"/>
</dbReference>
<dbReference type="OrthoDB" id="127592at2"/>
<keyword evidence="6" id="KW-0106">Calcium</keyword>
<keyword evidence="8" id="KW-0472">Membrane</keyword>
<dbReference type="Gene3D" id="3.40.50.200">
    <property type="entry name" value="Peptidase S8/S53 domain"/>
    <property type="match status" value="1"/>
</dbReference>
<evidence type="ECO:0000256" key="1">
    <source>
        <dbReference type="ARBA" id="ARBA00001913"/>
    </source>
</evidence>
<keyword evidence="4" id="KW-0378">Hydrolase</keyword>
<dbReference type="PROSITE" id="PS51695">
    <property type="entry name" value="SEDOLISIN"/>
    <property type="match status" value="1"/>
</dbReference>
<dbReference type="EMBL" id="RDSM01000001">
    <property type="protein sequence ID" value="RXH58537.1"/>
    <property type="molecule type" value="Genomic_DNA"/>
</dbReference>
<keyword evidence="8" id="KW-1133">Transmembrane helix</keyword>
<feature type="transmembrane region" description="Helical" evidence="8">
    <location>
        <begin position="889"/>
        <end position="907"/>
    </location>
</feature>
<evidence type="ECO:0000259" key="10">
    <source>
        <dbReference type="PROSITE" id="PS51695"/>
    </source>
</evidence>
<evidence type="ECO:0000256" key="6">
    <source>
        <dbReference type="ARBA" id="ARBA00022837"/>
    </source>
</evidence>
<dbReference type="PROSITE" id="PS00138">
    <property type="entry name" value="SUBTILASE_SER"/>
    <property type="match status" value="1"/>
</dbReference>
<dbReference type="GO" id="GO:0006508">
    <property type="term" value="P:proteolysis"/>
    <property type="evidence" value="ECO:0007669"/>
    <property type="project" value="UniProtKB-KW"/>
</dbReference>
<evidence type="ECO:0000256" key="7">
    <source>
        <dbReference type="ARBA" id="ARBA00023145"/>
    </source>
</evidence>